<dbReference type="AlphaFoldDB" id="A0A077LU02"/>
<feature type="transmembrane region" description="Helical" evidence="1">
    <location>
        <begin position="7"/>
        <end position="24"/>
    </location>
</feature>
<evidence type="ECO:0000256" key="1">
    <source>
        <dbReference type="SAM" id="Phobius"/>
    </source>
</evidence>
<name>A0A077LU02_9MICO</name>
<gene>
    <name evidence="2" type="ORF">BN12_1520003</name>
</gene>
<dbReference type="RefSeq" id="WP_048553751.1">
    <property type="nucleotide sequence ID" value="NZ_HF570958.1"/>
</dbReference>
<comment type="caution">
    <text evidence="2">The sequence shown here is derived from an EMBL/GenBank/DDBJ whole genome shotgun (WGS) entry which is preliminary data.</text>
</comment>
<dbReference type="Proteomes" id="UP000035721">
    <property type="component" value="Unassembled WGS sequence"/>
</dbReference>
<dbReference type="EMBL" id="CAJB01000060">
    <property type="protein sequence ID" value="CCH76906.1"/>
    <property type="molecule type" value="Genomic_DNA"/>
</dbReference>
<reference evidence="2 3" key="1">
    <citation type="journal article" date="2013" name="ISME J.">
        <title>A metabolic model for members of the genus Tetrasphaera involved in enhanced biological phosphorus removal.</title>
        <authorList>
            <person name="Kristiansen R."/>
            <person name="Nguyen H.T.T."/>
            <person name="Saunders A.M."/>
            <person name="Nielsen J.L."/>
            <person name="Wimmer R."/>
            <person name="Le V.Q."/>
            <person name="McIlroy S.J."/>
            <person name="Petrovski S."/>
            <person name="Seviour R.J."/>
            <person name="Calteau A."/>
            <person name="Nielsen K.L."/>
            <person name="Nielsen P.H."/>
        </authorList>
    </citation>
    <scope>NUCLEOTIDE SEQUENCE [LARGE SCALE GENOMIC DNA]</scope>
    <source>
        <strain evidence="2 3">T1-X7</strain>
    </source>
</reference>
<dbReference type="STRING" id="1194083.BN12_1520003"/>
<feature type="transmembrane region" description="Helical" evidence="1">
    <location>
        <begin position="30"/>
        <end position="52"/>
    </location>
</feature>
<keyword evidence="3" id="KW-1185">Reference proteome</keyword>
<keyword evidence="1" id="KW-0812">Transmembrane</keyword>
<organism evidence="2 3">
    <name type="scientific">Nostocoides japonicum T1-X7</name>
    <dbReference type="NCBI Taxonomy" id="1194083"/>
    <lineage>
        <taxon>Bacteria</taxon>
        <taxon>Bacillati</taxon>
        <taxon>Actinomycetota</taxon>
        <taxon>Actinomycetes</taxon>
        <taxon>Micrococcales</taxon>
        <taxon>Intrasporangiaceae</taxon>
        <taxon>Nostocoides</taxon>
    </lineage>
</organism>
<sequence length="66" mass="7267">MRRHYPVVFTLVPVVVLVGGVPFFSSETRIGPLPALGTWFLIWVLLTPLFVLTGDRLGRSGRGSDV</sequence>
<proteinExistence type="predicted"/>
<keyword evidence="1" id="KW-1133">Transmembrane helix</keyword>
<accession>A0A077LU02</accession>
<protein>
    <recommendedName>
        <fullName evidence="4">DUF3311 domain-containing protein</fullName>
    </recommendedName>
</protein>
<evidence type="ECO:0008006" key="4">
    <source>
        <dbReference type="Google" id="ProtNLM"/>
    </source>
</evidence>
<evidence type="ECO:0000313" key="3">
    <source>
        <dbReference type="Proteomes" id="UP000035721"/>
    </source>
</evidence>
<keyword evidence="1" id="KW-0472">Membrane</keyword>
<evidence type="ECO:0000313" key="2">
    <source>
        <dbReference type="EMBL" id="CCH76906.1"/>
    </source>
</evidence>